<dbReference type="Pfam" id="PF24725">
    <property type="entry name" value="DUF7677"/>
    <property type="match status" value="1"/>
</dbReference>
<comment type="caution">
    <text evidence="2">The sequence shown here is derived from an EMBL/GenBank/DDBJ whole genome shotgun (WGS) entry which is preliminary data.</text>
</comment>
<dbReference type="OrthoDB" id="670500at2"/>
<accession>A0A5R8KGB0</accession>
<dbReference type="RefSeq" id="WP_138086112.1">
    <property type="nucleotide sequence ID" value="NZ_VAUV01000007.1"/>
</dbReference>
<dbReference type="EMBL" id="VAUV01000007">
    <property type="protein sequence ID" value="TLD70639.1"/>
    <property type="molecule type" value="Genomic_DNA"/>
</dbReference>
<keyword evidence="3" id="KW-1185">Reference proteome</keyword>
<dbReference type="Proteomes" id="UP000306196">
    <property type="component" value="Unassembled WGS sequence"/>
</dbReference>
<dbReference type="InterPro" id="IPR056094">
    <property type="entry name" value="DUF7677"/>
</dbReference>
<protein>
    <recommendedName>
        <fullName evidence="1">DUF7677 domain-containing protein</fullName>
    </recommendedName>
</protein>
<reference evidence="2 3" key="1">
    <citation type="submission" date="2019-05" db="EMBL/GenBank/DDBJ databases">
        <title>Verrucobacter flavum gen. nov., sp. nov. a new member of the family Verrucomicrobiaceae.</title>
        <authorList>
            <person name="Szuroczki S."/>
            <person name="Abbaszade G."/>
            <person name="Szabo A."/>
            <person name="Felfoldi T."/>
            <person name="Schumann P."/>
            <person name="Boka K."/>
            <person name="Keki Z."/>
            <person name="Toumi M."/>
            <person name="Toth E."/>
        </authorList>
    </citation>
    <scope>NUCLEOTIDE SEQUENCE [LARGE SCALE GENOMIC DNA]</scope>
    <source>
        <strain evidence="2 3">MG-N-17</strain>
    </source>
</reference>
<evidence type="ECO:0000259" key="1">
    <source>
        <dbReference type="Pfam" id="PF24725"/>
    </source>
</evidence>
<dbReference type="AlphaFoldDB" id="A0A5R8KGB0"/>
<evidence type="ECO:0000313" key="3">
    <source>
        <dbReference type="Proteomes" id="UP000306196"/>
    </source>
</evidence>
<feature type="domain" description="DUF7677" evidence="1">
    <location>
        <begin position="3"/>
        <end position="97"/>
    </location>
</feature>
<organism evidence="2 3">
    <name type="scientific">Phragmitibacter flavus</name>
    <dbReference type="NCBI Taxonomy" id="2576071"/>
    <lineage>
        <taxon>Bacteria</taxon>
        <taxon>Pseudomonadati</taxon>
        <taxon>Verrucomicrobiota</taxon>
        <taxon>Verrucomicrobiia</taxon>
        <taxon>Verrucomicrobiales</taxon>
        <taxon>Verrucomicrobiaceae</taxon>
        <taxon>Phragmitibacter</taxon>
    </lineage>
</organism>
<gene>
    <name evidence="2" type="ORF">FEM03_09985</name>
</gene>
<sequence>MRLPSGVSGAIRTFSYFMSSGTHYMLEGVDYIDLYGSEPSAIELCYAIFANVLEYDEEGNVTNLKHAEKRATDSIRAYCDSSFSVVPAYEDWEIELH</sequence>
<evidence type="ECO:0000313" key="2">
    <source>
        <dbReference type="EMBL" id="TLD70639.1"/>
    </source>
</evidence>
<name>A0A5R8KGB0_9BACT</name>
<proteinExistence type="predicted"/>